<evidence type="ECO:0000313" key="4">
    <source>
        <dbReference type="Proteomes" id="UP000315017"/>
    </source>
</evidence>
<reference evidence="3 4" key="1">
    <citation type="submission" date="2019-02" db="EMBL/GenBank/DDBJ databases">
        <title>Deep-cultivation of Planctomycetes and their phenomic and genomic characterization uncovers novel biology.</title>
        <authorList>
            <person name="Wiegand S."/>
            <person name="Jogler M."/>
            <person name="Boedeker C."/>
            <person name="Pinto D."/>
            <person name="Vollmers J."/>
            <person name="Rivas-Marin E."/>
            <person name="Kohn T."/>
            <person name="Peeters S.H."/>
            <person name="Heuer A."/>
            <person name="Rast P."/>
            <person name="Oberbeckmann S."/>
            <person name="Bunk B."/>
            <person name="Jeske O."/>
            <person name="Meyerdierks A."/>
            <person name="Storesund J.E."/>
            <person name="Kallscheuer N."/>
            <person name="Luecker S."/>
            <person name="Lage O.M."/>
            <person name="Pohl T."/>
            <person name="Merkel B.J."/>
            <person name="Hornburger P."/>
            <person name="Mueller R.-W."/>
            <person name="Bruemmer F."/>
            <person name="Labrenz M."/>
            <person name="Spormann A.M."/>
            <person name="Op den Camp H."/>
            <person name="Overmann J."/>
            <person name="Amann R."/>
            <person name="Jetten M.S.M."/>
            <person name="Mascher T."/>
            <person name="Medema M.H."/>
            <person name="Devos D.P."/>
            <person name="Kaster A.-K."/>
            <person name="Ovreas L."/>
            <person name="Rohde M."/>
            <person name="Galperin M.Y."/>
            <person name="Jogler C."/>
        </authorList>
    </citation>
    <scope>NUCLEOTIDE SEQUENCE [LARGE SCALE GENOMIC DNA]</scope>
    <source>
        <strain evidence="3 4">ETA_A8</strain>
    </source>
</reference>
<name>A0A517YB23_9BACT</name>
<evidence type="ECO:0000256" key="1">
    <source>
        <dbReference type="SAM" id="MobiDB-lite"/>
    </source>
</evidence>
<dbReference type="KEGG" id="aagg:ETAA8_25310"/>
<protein>
    <submittedName>
        <fullName evidence="3">MORN repeat variant</fullName>
    </submittedName>
</protein>
<organism evidence="3 4">
    <name type="scientific">Anatilimnocola aggregata</name>
    <dbReference type="NCBI Taxonomy" id="2528021"/>
    <lineage>
        <taxon>Bacteria</taxon>
        <taxon>Pseudomonadati</taxon>
        <taxon>Planctomycetota</taxon>
        <taxon>Planctomycetia</taxon>
        <taxon>Pirellulales</taxon>
        <taxon>Pirellulaceae</taxon>
        <taxon>Anatilimnocola</taxon>
    </lineage>
</organism>
<dbReference type="OrthoDB" id="247660at2"/>
<dbReference type="Proteomes" id="UP000315017">
    <property type="component" value="Chromosome"/>
</dbReference>
<sequence precursor="true">MKVTSPWMRVSLSLCLAAGWMIQPIVAEDIIPVPVPSAEPIAAEPISAVPPEAEPVAGEPTPAQAEVVAEPLQAVELAPPLAAPPSSRLSKVRITDESPNAPTEQATEPTPAAKSDDDDIVTELVKERFANGTIKAEREMAQDRDGNFVLHGVYRQYDERGQIVCEGTHEQGQAVGTWKRYYRGGDAALLATAPYKDFQAPFTSQASFVDGQLHGKWTISDAKQRKISEIDFANGNRHGKAAWFYPNGTLLSQAAYDHGRVHGDVMKWGTDASLLGKETFTHGRKLAPKVDYYDAEHKRSEIFYLHAPLVVKTTDDFHAATLAVFEIRGQDEKFGSFRIWHANGQLARQGEFRYNLPVGKASWYYSNGQKQMEGTYVDGKQDGTWTWWHQNGIKQIAGDYRDGVPVGKWSWWKETGKLAQRSDMTATKVANIPAPLPDPEDNIRR</sequence>
<dbReference type="AlphaFoldDB" id="A0A517YB23"/>
<dbReference type="PANTHER" id="PTHR33706">
    <property type="entry name" value="MORN VARIANT REPEAT PROTEIN"/>
    <property type="match status" value="1"/>
</dbReference>
<dbReference type="RefSeq" id="WP_145088279.1">
    <property type="nucleotide sequence ID" value="NZ_CP036274.1"/>
</dbReference>
<feature type="region of interest" description="Disordered" evidence="1">
    <location>
        <begin position="80"/>
        <end position="118"/>
    </location>
</feature>
<dbReference type="SUPFAM" id="SSF82185">
    <property type="entry name" value="Histone H3 K4-specific methyltransferase SET7/9 N-terminal domain"/>
    <property type="match status" value="3"/>
</dbReference>
<keyword evidence="2" id="KW-0732">Signal</keyword>
<gene>
    <name evidence="3" type="ORF">ETAA8_25310</name>
</gene>
<keyword evidence="4" id="KW-1185">Reference proteome</keyword>
<evidence type="ECO:0000256" key="2">
    <source>
        <dbReference type="SAM" id="SignalP"/>
    </source>
</evidence>
<dbReference type="Pfam" id="PF07661">
    <property type="entry name" value="MORN_2"/>
    <property type="match status" value="3"/>
</dbReference>
<feature type="signal peptide" evidence="2">
    <location>
        <begin position="1"/>
        <end position="27"/>
    </location>
</feature>
<dbReference type="Gene3D" id="2.20.110.10">
    <property type="entry name" value="Histone H3 K4-specific methyltransferase SET7/9 N-terminal domain"/>
    <property type="match status" value="2"/>
</dbReference>
<proteinExistence type="predicted"/>
<evidence type="ECO:0000313" key="3">
    <source>
        <dbReference type="EMBL" id="QDU27443.1"/>
    </source>
</evidence>
<dbReference type="InterPro" id="IPR011652">
    <property type="entry name" value="MORN_2"/>
</dbReference>
<accession>A0A517YB23</accession>
<dbReference type="EMBL" id="CP036274">
    <property type="protein sequence ID" value="QDU27443.1"/>
    <property type="molecule type" value="Genomic_DNA"/>
</dbReference>
<feature type="compositionally biased region" description="Polar residues" evidence="1">
    <location>
        <begin position="97"/>
        <end position="108"/>
    </location>
</feature>
<feature type="chain" id="PRO_5022091663" evidence="2">
    <location>
        <begin position="28"/>
        <end position="445"/>
    </location>
</feature>
<dbReference type="PANTHER" id="PTHR33706:SF1">
    <property type="entry name" value="TPR REPEAT PROTEIN"/>
    <property type="match status" value="1"/>
</dbReference>
<dbReference type="Gene3D" id="3.90.930.1">
    <property type="match status" value="1"/>
</dbReference>